<dbReference type="Proteomes" id="UP000002051">
    <property type="component" value="Chromosome 5"/>
</dbReference>
<evidence type="ECO:0000256" key="2">
    <source>
        <dbReference type="RuleBase" id="RU369065"/>
    </source>
</evidence>
<reference evidence="5" key="3">
    <citation type="submission" date="2015-04" db="UniProtKB">
        <authorList>
            <consortium name="EnsemblPlants"/>
        </authorList>
    </citation>
    <scope>IDENTIFICATION</scope>
    <source>
        <strain evidence="5">cv. Jemalong A17</strain>
    </source>
</reference>
<name>A0A072UCH2_MEDTR</name>
<keyword evidence="6" id="KW-1185">Reference proteome</keyword>
<dbReference type="KEGG" id="mtr:25494530"/>
<dbReference type="STRING" id="3880.A0A072UCH2"/>
<comment type="function">
    <text evidence="2">Repressor of jasmonate responses.</text>
</comment>
<dbReference type="EMBL" id="CM001221">
    <property type="protein sequence ID" value="KEH27479.1"/>
    <property type="molecule type" value="Genomic_DNA"/>
</dbReference>
<dbReference type="Pfam" id="PF09425">
    <property type="entry name" value="Jas_motif"/>
    <property type="match status" value="1"/>
</dbReference>
<dbReference type="GO" id="GO:2000022">
    <property type="term" value="P:regulation of jasmonic acid mediated signaling pathway"/>
    <property type="evidence" value="ECO:0000318"/>
    <property type="project" value="GO_Central"/>
</dbReference>
<comment type="domain">
    <text evidence="2">The jas domain is required for interaction with COI1.</text>
</comment>
<dbReference type="GO" id="GO:0031347">
    <property type="term" value="P:regulation of defense response"/>
    <property type="evidence" value="ECO:0000318"/>
    <property type="project" value="GO_Central"/>
</dbReference>
<evidence type="ECO:0000256" key="1">
    <source>
        <dbReference type="ARBA" id="ARBA00008614"/>
    </source>
</evidence>
<feature type="domain" description="Tify" evidence="3">
    <location>
        <begin position="8"/>
        <end position="43"/>
    </location>
</feature>
<keyword evidence="2" id="KW-0539">Nucleus</keyword>
<dbReference type="PROSITE" id="PS51320">
    <property type="entry name" value="TIFY"/>
    <property type="match status" value="1"/>
</dbReference>
<reference evidence="4 6" key="1">
    <citation type="journal article" date="2011" name="Nature">
        <title>The Medicago genome provides insight into the evolution of rhizobial symbioses.</title>
        <authorList>
            <person name="Young N.D."/>
            <person name="Debelle F."/>
            <person name="Oldroyd G.E."/>
            <person name="Geurts R."/>
            <person name="Cannon S.B."/>
            <person name="Udvardi M.K."/>
            <person name="Benedito V.A."/>
            <person name="Mayer K.F."/>
            <person name="Gouzy J."/>
            <person name="Schoof H."/>
            <person name="Van de Peer Y."/>
            <person name="Proost S."/>
            <person name="Cook D.R."/>
            <person name="Meyers B.C."/>
            <person name="Spannagl M."/>
            <person name="Cheung F."/>
            <person name="De Mita S."/>
            <person name="Krishnakumar V."/>
            <person name="Gundlach H."/>
            <person name="Zhou S."/>
            <person name="Mudge J."/>
            <person name="Bharti A.K."/>
            <person name="Murray J.D."/>
            <person name="Naoumkina M.A."/>
            <person name="Rosen B."/>
            <person name="Silverstein K.A."/>
            <person name="Tang H."/>
            <person name="Rombauts S."/>
            <person name="Zhao P.X."/>
            <person name="Zhou P."/>
            <person name="Barbe V."/>
            <person name="Bardou P."/>
            <person name="Bechner M."/>
            <person name="Bellec A."/>
            <person name="Berger A."/>
            <person name="Berges H."/>
            <person name="Bidwell S."/>
            <person name="Bisseling T."/>
            <person name="Choisne N."/>
            <person name="Couloux A."/>
            <person name="Denny R."/>
            <person name="Deshpande S."/>
            <person name="Dai X."/>
            <person name="Doyle J.J."/>
            <person name="Dudez A.M."/>
            <person name="Farmer A.D."/>
            <person name="Fouteau S."/>
            <person name="Franken C."/>
            <person name="Gibelin C."/>
            <person name="Gish J."/>
            <person name="Goldstein S."/>
            <person name="Gonzalez A.J."/>
            <person name="Green P.J."/>
            <person name="Hallab A."/>
            <person name="Hartog M."/>
            <person name="Hua A."/>
            <person name="Humphray S.J."/>
            <person name="Jeong D.H."/>
            <person name="Jing Y."/>
            <person name="Jocker A."/>
            <person name="Kenton S.M."/>
            <person name="Kim D.J."/>
            <person name="Klee K."/>
            <person name="Lai H."/>
            <person name="Lang C."/>
            <person name="Lin S."/>
            <person name="Macmil S.L."/>
            <person name="Magdelenat G."/>
            <person name="Matthews L."/>
            <person name="McCorrison J."/>
            <person name="Monaghan E.L."/>
            <person name="Mun J.H."/>
            <person name="Najar F.Z."/>
            <person name="Nicholson C."/>
            <person name="Noirot C."/>
            <person name="O'Bleness M."/>
            <person name="Paule C.R."/>
            <person name="Poulain J."/>
            <person name="Prion F."/>
            <person name="Qin B."/>
            <person name="Qu C."/>
            <person name="Retzel E.F."/>
            <person name="Riddle C."/>
            <person name="Sallet E."/>
            <person name="Samain S."/>
            <person name="Samson N."/>
            <person name="Sanders I."/>
            <person name="Saurat O."/>
            <person name="Scarpelli C."/>
            <person name="Schiex T."/>
            <person name="Segurens B."/>
            <person name="Severin A.J."/>
            <person name="Sherrier D.J."/>
            <person name="Shi R."/>
            <person name="Sims S."/>
            <person name="Singer S.R."/>
            <person name="Sinharoy S."/>
            <person name="Sterck L."/>
            <person name="Viollet A."/>
            <person name="Wang B.B."/>
            <person name="Wang K."/>
            <person name="Wang M."/>
            <person name="Wang X."/>
            <person name="Warfsmann J."/>
            <person name="Weissenbach J."/>
            <person name="White D.D."/>
            <person name="White J.D."/>
            <person name="Wiley G.B."/>
            <person name="Wincker P."/>
            <person name="Xing Y."/>
            <person name="Yang L."/>
            <person name="Yao Z."/>
            <person name="Ying F."/>
            <person name="Zhai J."/>
            <person name="Zhou L."/>
            <person name="Zuber A."/>
            <person name="Denarie J."/>
            <person name="Dixon R.A."/>
            <person name="May G.D."/>
            <person name="Schwartz D.C."/>
            <person name="Rogers J."/>
            <person name="Quetier F."/>
            <person name="Town C.D."/>
            <person name="Roe B.A."/>
        </authorList>
    </citation>
    <scope>NUCLEOTIDE SEQUENCE [LARGE SCALE GENOMIC DNA]</scope>
    <source>
        <strain evidence="4">A17</strain>
        <strain evidence="5 6">cv. Jemalong A17</strain>
    </source>
</reference>
<reference evidence="4 6" key="2">
    <citation type="journal article" date="2014" name="BMC Genomics">
        <title>An improved genome release (version Mt4.0) for the model legume Medicago truncatula.</title>
        <authorList>
            <person name="Tang H."/>
            <person name="Krishnakumar V."/>
            <person name="Bidwell S."/>
            <person name="Rosen B."/>
            <person name="Chan A."/>
            <person name="Zhou S."/>
            <person name="Gentzbittel L."/>
            <person name="Childs K.L."/>
            <person name="Yandell M."/>
            <person name="Gundlach H."/>
            <person name="Mayer K.F."/>
            <person name="Schwartz D.C."/>
            <person name="Town C.D."/>
        </authorList>
    </citation>
    <scope>GENOME REANNOTATION</scope>
    <source>
        <strain evidence="4">A17</strain>
        <strain evidence="5 6">cv. Jemalong A17</strain>
    </source>
</reference>
<protein>
    <recommendedName>
        <fullName evidence="2">Protein TIFY</fullName>
    </recommendedName>
    <alternativeName>
        <fullName evidence="2">Jasmonate ZIM domain-containing protein</fullName>
    </alternativeName>
</protein>
<evidence type="ECO:0000313" key="5">
    <source>
        <dbReference type="EnsemblPlants" id="KEH27479"/>
    </source>
</evidence>
<evidence type="ECO:0000259" key="3">
    <source>
        <dbReference type="PROSITE" id="PS51320"/>
    </source>
</evidence>
<dbReference type="Pfam" id="PF06200">
    <property type="entry name" value="tify"/>
    <property type="match status" value="1"/>
</dbReference>
<evidence type="ECO:0000313" key="6">
    <source>
        <dbReference type="Proteomes" id="UP000002051"/>
    </source>
</evidence>
<dbReference type="PANTHER" id="PTHR33077:SF140">
    <property type="entry name" value="PROTEIN TIFY 10B"/>
    <property type="match status" value="1"/>
</dbReference>
<dbReference type="InterPro" id="IPR018467">
    <property type="entry name" value="CCT_CS"/>
</dbReference>
<dbReference type="HOGENOM" id="CLU_051749_4_0_1"/>
<dbReference type="EnsemblPlants" id="KEH27479">
    <property type="protein sequence ID" value="KEH27479"/>
    <property type="gene ID" value="MTR_5g013515"/>
</dbReference>
<dbReference type="InterPro" id="IPR040390">
    <property type="entry name" value="TIFY/JAZ"/>
</dbReference>
<dbReference type="GO" id="GO:0005634">
    <property type="term" value="C:nucleus"/>
    <property type="evidence" value="ECO:0000318"/>
    <property type="project" value="GO_Central"/>
</dbReference>
<sequence length="140" mass="16039">MKANIIKEEPKCTQMTIFYDGKIIVFDDIPAEKVEDIMVFSSEGTTTSRNHKNNNYAFRFAQSHPSFLARNSANNSVQVPSSPVIYDLPMTRKASLHRFLEKRKDRIAAKAPYQTSNPTNLNKPINEFMSWLSLAPQIRM</sequence>
<dbReference type="PANTHER" id="PTHR33077">
    <property type="entry name" value="PROTEIN TIFY 4A-RELATED-RELATED"/>
    <property type="match status" value="1"/>
</dbReference>
<comment type="subcellular location">
    <subcellularLocation>
        <location evidence="2">Nucleus</location>
    </subcellularLocation>
</comment>
<accession>A0A072UCH2</accession>
<dbReference type="AlphaFoldDB" id="A0A072UCH2"/>
<comment type="similarity">
    <text evidence="1 2">Belongs to the TIFY/JAZ family.</text>
</comment>
<organism evidence="4 6">
    <name type="scientific">Medicago truncatula</name>
    <name type="common">Barrel medic</name>
    <name type="synonym">Medicago tribuloides</name>
    <dbReference type="NCBI Taxonomy" id="3880"/>
    <lineage>
        <taxon>Eukaryota</taxon>
        <taxon>Viridiplantae</taxon>
        <taxon>Streptophyta</taxon>
        <taxon>Embryophyta</taxon>
        <taxon>Tracheophyta</taxon>
        <taxon>Spermatophyta</taxon>
        <taxon>Magnoliopsida</taxon>
        <taxon>eudicotyledons</taxon>
        <taxon>Gunneridae</taxon>
        <taxon>Pentapetalae</taxon>
        <taxon>rosids</taxon>
        <taxon>fabids</taxon>
        <taxon>Fabales</taxon>
        <taxon>Fabaceae</taxon>
        <taxon>Papilionoideae</taxon>
        <taxon>50 kb inversion clade</taxon>
        <taxon>NPAAA clade</taxon>
        <taxon>Hologalegina</taxon>
        <taxon>IRL clade</taxon>
        <taxon>Trifolieae</taxon>
        <taxon>Medicago</taxon>
    </lineage>
</organism>
<gene>
    <name evidence="5" type="primary">25494530</name>
    <name evidence="4" type="ordered locus">MTR_5g013515</name>
</gene>
<evidence type="ECO:0000313" key="4">
    <source>
        <dbReference type="EMBL" id="KEH27479.1"/>
    </source>
</evidence>
<keyword evidence="2" id="KW-1184">Jasmonic acid signaling pathway</keyword>
<dbReference type="InterPro" id="IPR010399">
    <property type="entry name" value="Tify_dom"/>
</dbReference>
<dbReference type="SMART" id="SM00979">
    <property type="entry name" value="TIFY"/>
    <property type="match status" value="1"/>
</dbReference>
<dbReference type="OrthoDB" id="1937734at2759"/>
<dbReference type="GO" id="GO:0009611">
    <property type="term" value="P:response to wounding"/>
    <property type="evidence" value="ECO:0000318"/>
    <property type="project" value="GO_Central"/>
</dbReference>
<proteinExistence type="inferred from homology"/>